<dbReference type="PATRIC" id="fig|269796.9.peg.708"/>
<keyword evidence="4 6" id="KW-0413">Isomerase</keyword>
<dbReference type="InterPro" id="IPR000748">
    <property type="entry name" value="PsdUridine_synth_RsuA/RluB/E/F"/>
</dbReference>
<evidence type="ECO:0000256" key="1">
    <source>
        <dbReference type="ARBA" id="ARBA00000073"/>
    </source>
</evidence>
<dbReference type="SMART" id="SM00363">
    <property type="entry name" value="S4"/>
    <property type="match status" value="1"/>
</dbReference>
<organism evidence="9 10">
    <name type="scientific">Rhodospirillum rubrum (strain ATCC 11170 / ATH 1.1.1 / DSM 467 / LMG 4362 / NCIMB 8255 / S1)</name>
    <dbReference type="NCBI Taxonomy" id="269796"/>
    <lineage>
        <taxon>Bacteria</taxon>
        <taxon>Pseudomonadati</taxon>
        <taxon>Pseudomonadota</taxon>
        <taxon>Alphaproteobacteria</taxon>
        <taxon>Rhodospirillales</taxon>
        <taxon>Rhodospirillaceae</taxon>
        <taxon>Rhodospirillum</taxon>
    </lineage>
</organism>
<dbReference type="SUPFAM" id="SSF55174">
    <property type="entry name" value="Alpha-L RNA-binding motif"/>
    <property type="match status" value="1"/>
</dbReference>
<dbReference type="HOGENOM" id="CLU_024979_1_0_5"/>
<feature type="domain" description="RNA-binding S4" evidence="8">
    <location>
        <begin position="6"/>
        <end position="64"/>
    </location>
</feature>
<evidence type="ECO:0000256" key="2">
    <source>
        <dbReference type="ARBA" id="ARBA00008348"/>
    </source>
</evidence>
<proteinExistence type="inferred from homology"/>
<dbReference type="Gene3D" id="3.30.70.1560">
    <property type="entry name" value="Alpha-L RNA-binding motif"/>
    <property type="match status" value="1"/>
</dbReference>
<evidence type="ECO:0000256" key="7">
    <source>
        <dbReference type="SAM" id="MobiDB-lite"/>
    </source>
</evidence>
<dbReference type="FunFam" id="3.10.290.10:FF:000003">
    <property type="entry name" value="Pseudouridine synthase"/>
    <property type="match status" value="1"/>
</dbReference>
<sequence length="293" mass="32012">MSGDSERIAKVIARAGICSRRDAEKLIVEGRVTLNGRKVETPATLVAASDTVTVDGKPLPALEPARLWRYNKPIGLVTSHRDEQGRPTVFERLPATLPRVISVGRLDLNSEGLLLLTNDGELARRLEHPSQGWLRRYRVRVHGAPDPVKLAALEKGVTVEGVAYGSIRVALERQQGANAWLSVSLREGKNREIRRVMEHLGLPVSRLIRVAYGPFQLGQLEEGTVDEIPGKIMREQLGKDAPPPPRRAEAKAKGNKGAAPPPKGTLSLPESSNTGRVARIARATRRAHKPEPS</sequence>
<dbReference type="Pfam" id="PF00849">
    <property type="entry name" value="PseudoU_synth_2"/>
    <property type="match status" value="1"/>
</dbReference>
<dbReference type="PhylomeDB" id="Q2RWN9"/>
<dbReference type="InterPro" id="IPR020103">
    <property type="entry name" value="PsdUridine_synth_cat_dom_sf"/>
</dbReference>
<keyword evidence="10" id="KW-1185">Reference proteome</keyword>
<dbReference type="EnsemblBacteria" id="ABC21456">
    <property type="protein sequence ID" value="ABC21456"/>
    <property type="gene ID" value="Rru_A0652"/>
</dbReference>
<gene>
    <name evidence="9" type="ordered locus">Rru_A0652</name>
</gene>
<evidence type="ECO:0000313" key="9">
    <source>
        <dbReference type="EMBL" id="ABC21456.1"/>
    </source>
</evidence>
<dbReference type="Pfam" id="PF01479">
    <property type="entry name" value="S4"/>
    <property type="match status" value="1"/>
</dbReference>
<feature type="region of interest" description="Disordered" evidence="7">
    <location>
        <begin position="235"/>
        <end position="293"/>
    </location>
</feature>
<comment type="similarity">
    <text evidence="2 6">Belongs to the pseudouridine synthase RsuA family.</text>
</comment>
<dbReference type="PROSITE" id="PS01149">
    <property type="entry name" value="PSI_RSU"/>
    <property type="match status" value="1"/>
</dbReference>
<evidence type="ECO:0000256" key="4">
    <source>
        <dbReference type="ARBA" id="ARBA00023235"/>
    </source>
</evidence>
<evidence type="ECO:0000256" key="3">
    <source>
        <dbReference type="ARBA" id="ARBA00022884"/>
    </source>
</evidence>
<dbReference type="InterPro" id="IPR018496">
    <property type="entry name" value="PsdUridine_synth_RsuA/RluB_CS"/>
</dbReference>
<dbReference type="PANTHER" id="PTHR47683">
    <property type="entry name" value="PSEUDOURIDINE SYNTHASE FAMILY PROTEIN-RELATED"/>
    <property type="match status" value="1"/>
</dbReference>
<dbReference type="PROSITE" id="PS50889">
    <property type="entry name" value="S4"/>
    <property type="match status" value="1"/>
</dbReference>
<dbReference type="InterPro" id="IPR036986">
    <property type="entry name" value="S4_RNA-bd_sf"/>
</dbReference>
<name>Q2RWN9_RHORT</name>
<dbReference type="Gene3D" id="3.10.290.10">
    <property type="entry name" value="RNA-binding S4 domain"/>
    <property type="match status" value="1"/>
</dbReference>
<dbReference type="KEGG" id="rru:Rru_A0652"/>
<dbReference type="PANTHER" id="PTHR47683:SF3">
    <property type="entry name" value="RIBOSOMAL LARGE SUBUNIT PSEUDOURIDINE SYNTHASE B"/>
    <property type="match status" value="1"/>
</dbReference>
<dbReference type="InterPro" id="IPR002942">
    <property type="entry name" value="S4_RNA-bd"/>
</dbReference>
<dbReference type="eggNOG" id="COG1187">
    <property type="taxonomic scope" value="Bacteria"/>
</dbReference>
<evidence type="ECO:0000256" key="6">
    <source>
        <dbReference type="RuleBase" id="RU003887"/>
    </source>
</evidence>
<dbReference type="GO" id="GO:0016829">
    <property type="term" value="F:lyase activity"/>
    <property type="evidence" value="ECO:0007669"/>
    <property type="project" value="UniProtKB-KW"/>
</dbReference>
<dbReference type="InterPro" id="IPR006145">
    <property type="entry name" value="PsdUridine_synth_RsuA/RluA"/>
</dbReference>
<dbReference type="InterPro" id="IPR020094">
    <property type="entry name" value="TruA/RsuA/RluB/E/F_N"/>
</dbReference>
<dbReference type="NCBIfam" id="TIGR00093">
    <property type="entry name" value="pseudouridine synthase"/>
    <property type="match status" value="1"/>
</dbReference>
<dbReference type="RefSeq" id="WP_011388410.1">
    <property type="nucleotide sequence ID" value="NC_007643.1"/>
</dbReference>
<dbReference type="STRING" id="269796.Rru_A0652"/>
<evidence type="ECO:0000313" key="10">
    <source>
        <dbReference type="Proteomes" id="UP000001929"/>
    </source>
</evidence>
<keyword evidence="9" id="KW-0456">Lyase</keyword>
<accession>Q2RWN9</accession>
<feature type="compositionally biased region" description="Basic residues" evidence="7">
    <location>
        <begin position="282"/>
        <end position="293"/>
    </location>
</feature>
<evidence type="ECO:0000259" key="8">
    <source>
        <dbReference type="SMART" id="SM00363"/>
    </source>
</evidence>
<dbReference type="EC" id="5.4.99.-" evidence="6"/>
<dbReference type="InterPro" id="IPR050343">
    <property type="entry name" value="RsuA_PseudoU_synthase"/>
</dbReference>
<reference evidence="9 10" key="1">
    <citation type="journal article" date="2011" name="Stand. Genomic Sci.">
        <title>Complete genome sequence of Rhodospirillum rubrum type strain (S1).</title>
        <authorList>
            <person name="Munk A.C."/>
            <person name="Copeland A."/>
            <person name="Lucas S."/>
            <person name="Lapidus A."/>
            <person name="Del Rio T.G."/>
            <person name="Barry K."/>
            <person name="Detter J.C."/>
            <person name="Hammon N."/>
            <person name="Israni S."/>
            <person name="Pitluck S."/>
            <person name="Brettin T."/>
            <person name="Bruce D."/>
            <person name="Han C."/>
            <person name="Tapia R."/>
            <person name="Gilna P."/>
            <person name="Schmutz J."/>
            <person name="Larimer F."/>
            <person name="Land M."/>
            <person name="Kyrpides N.C."/>
            <person name="Mavromatis K."/>
            <person name="Richardson P."/>
            <person name="Rohde M."/>
            <person name="Goker M."/>
            <person name="Klenk H.P."/>
            <person name="Zhang Y."/>
            <person name="Roberts G.P."/>
            <person name="Reslewic S."/>
            <person name="Schwartz D.C."/>
        </authorList>
    </citation>
    <scope>NUCLEOTIDE SEQUENCE [LARGE SCALE GENOMIC DNA]</scope>
    <source>
        <strain evidence="10">ATCC 11170 / ATH 1.1.1 / DSM 467 / LMG 4362 / NCIMB 8255 / S1</strain>
    </source>
</reference>
<keyword evidence="3 5" id="KW-0694">RNA-binding</keyword>
<dbReference type="Proteomes" id="UP000001929">
    <property type="component" value="Chromosome"/>
</dbReference>
<dbReference type="GO" id="GO:0003723">
    <property type="term" value="F:RNA binding"/>
    <property type="evidence" value="ECO:0007669"/>
    <property type="project" value="UniProtKB-KW"/>
</dbReference>
<dbReference type="GO" id="GO:0120159">
    <property type="term" value="F:rRNA pseudouridine synthase activity"/>
    <property type="evidence" value="ECO:0007669"/>
    <property type="project" value="UniProtKB-ARBA"/>
</dbReference>
<protein>
    <recommendedName>
        <fullName evidence="6">Pseudouridine synthase</fullName>
        <ecNumber evidence="6">5.4.99.-</ecNumber>
    </recommendedName>
</protein>
<dbReference type="AlphaFoldDB" id="Q2RWN9"/>
<dbReference type="EMBL" id="CP000230">
    <property type="protein sequence ID" value="ABC21456.1"/>
    <property type="molecule type" value="Genomic_DNA"/>
</dbReference>
<dbReference type="SUPFAM" id="SSF55120">
    <property type="entry name" value="Pseudouridine synthase"/>
    <property type="match status" value="1"/>
</dbReference>
<dbReference type="GO" id="GO:0000455">
    <property type="term" value="P:enzyme-directed rRNA pseudouridine synthesis"/>
    <property type="evidence" value="ECO:0007669"/>
    <property type="project" value="UniProtKB-ARBA"/>
</dbReference>
<evidence type="ECO:0000256" key="5">
    <source>
        <dbReference type="PROSITE-ProRule" id="PRU00182"/>
    </source>
</evidence>
<dbReference type="CDD" id="cd00165">
    <property type="entry name" value="S4"/>
    <property type="match status" value="1"/>
</dbReference>
<dbReference type="InterPro" id="IPR042092">
    <property type="entry name" value="PsdUridine_s_RsuA/RluB/E/F_cat"/>
</dbReference>
<dbReference type="Gene3D" id="3.30.70.580">
    <property type="entry name" value="Pseudouridine synthase I, catalytic domain, N-terminal subdomain"/>
    <property type="match status" value="1"/>
</dbReference>
<comment type="catalytic activity">
    <reaction evidence="1">
        <text>a uridine in RNA = a pseudouridine in RNA</text>
        <dbReference type="Rhea" id="RHEA:48348"/>
        <dbReference type="Rhea" id="RHEA-COMP:12068"/>
        <dbReference type="Rhea" id="RHEA-COMP:12069"/>
        <dbReference type="ChEBI" id="CHEBI:65314"/>
        <dbReference type="ChEBI" id="CHEBI:65315"/>
    </reaction>
</comment>